<evidence type="ECO:0000256" key="8">
    <source>
        <dbReference type="ARBA" id="ARBA00023136"/>
    </source>
</evidence>
<dbReference type="GO" id="GO:0140359">
    <property type="term" value="F:ABC-type transporter activity"/>
    <property type="evidence" value="ECO:0007669"/>
    <property type="project" value="InterPro"/>
</dbReference>
<evidence type="ECO:0000256" key="7">
    <source>
        <dbReference type="ARBA" id="ARBA00022989"/>
    </source>
</evidence>
<dbReference type="GO" id="GO:0005886">
    <property type="term" value="C:plasma membrane"/>
    <property type="evidence" value="ECO:0007669"/>
    <property type="project" value="UniProtKB-SubCell"/>
</dbReference>
<dbReference type="InterPro" id="IPR039421">
    <property type="entry name" value="Type_1_exporter"/>
</dbReference>
<evidence type="ECO:0000256" key="1">
    <source>
        <dbReference type="ARBA" id="ARBA00004651"/>
    </source>
</evidence>
<dbReference type="EMBL" id="UIDG01000365">
    <property type="protein sequence ID" value="SUS07397.1"/>
    <property type="molecule type" value="Genomic_DNA"/>
</dbReference>
<dbReference type="FunFam" id="3.40.50.300:FF:000299">
    <property type="entry name" value="ABC transporter ATP-binding protein/permease"/>
    <property type="match status" value="1"/>
</dbReference>
<dbReference type="GO" id="GO:0005524">
    <property type="term" value="F:ATP binding"/>
    <property type="evidence" value="ECO:0007669"/>
    <property type="project" value="UniProtKB-KW"/>
</dbReference>
<dbReference type="PROSITE" id="PS00211">
    <property type="entry name" value="ABC_TRANSPORTER_1"/>
    <property type="match status" value="1"/>
</dbReference>
<protein>
    <submittedName>
        <fullName evidence="13">Putative multidrug export ATP-binding/permease protein</fullName>
        <ecNumber evidence="13">3.6.3.-</ecNumber>
    </submittedName>
</protein>
<dbReference type="CDD" id="cd03228">
    <property type="entry name" value="ABCC_MRP_Like"/>
    <property type="match status" value="1"/>
</dbReference>
<evidence type="ECO:0000259" key="12">
    <source>
        <dbReference type="PROSITE" id="PS50929"/>
    </source>
</evidence>
<dbReference type="InterPro" id="IPR011527">
    <property type="entry name" value="ABC1_TM_dom"/>
</dbReference>
<keyword evidence="8 10" id="KW-0472">Membrane</keyword>
<dbReference type="SUPFAM" id="SSF52540">
    <property type="entry name" value="P-loop containing nucleoside triphosphate hydrolases"/>
    <property type="match status" value="1"/>
</dbReference>
<dbReference type="Gene3D" id="3.40.50.300">
    <property type="entry name" value="P-loop containing nucleotide triphosphate hydrolases"/>
    <property type="match status" value="1"/>
</dbReference>
<keyword evidence="6 13" id="KW-0067">ATP-binding</keyword>
<evidence type="ECO:0000256" key="4">
    <source>
        <dbReference type="ARBA" id="ARBA00022692"/>
    </source>
</evidence>
<dbReference type="SUPFAM" id="SSF90123">
    <property type="entry name" value="ABC transporter transmembrane region"/>
    <property type="match status" value="1"/>
</dbReference>
<reference evidence="13" key="1">
    <citation type="submission" date="2018-07" db="EMBL/GenBank/DDBJ databases">
        <authorList>
            <person name="Quirk P.G."/>
            <person name="Krulwich T.A."/>
        </authorList>
    </citation>
    <scope>NUCLEOTIDE SEQUENCE</scope>
</reference>
<accession>A0A380TE24</accession>
<dbReference type="InterPro" id="IPR003593">
    <property type="entry name" value="AAA+_ATPase"/>
</dbReference>
<dbReference type="PROSITE" id="PS50929">
    <property type="entry name" value="ABC_TM1F"/>
    <property type="match status" value="1"/>
</dbReference>
<comment type="subcellular location">
    <subcellularLocation>
        <location evidence="1">Cell membrane</location>
        <topology evidence="1">Multi-pass membrane protein</topology>
    </subcellularLocation>
</comment>
<dbReference type="PANTHER" id="PTHR24221:SF654">
    <property type="entry name" value="ATP-BINDING CASSETTE SUB-FAMILY B MEMBER 6"/>
    <property type="match status" value="1"/>
</dbReference>
<dbReference type="GO" id="GO:0016887">
    <property type="term" value="F:ATP hydrolysis activity"/>
    <property type="evidence" value="ECO:0007669"/>
    <property type="project" value="InterPro"/>
</dbReference>
<dbReference type="PANTHER" id="PTHR24221">
    <property type="entry name" value="ATP-BINDING CASSETTE SUB-FAMILY B"/>
    <property type="match status" value="1"/>
</dbReference>
<dbReference type="InterPro" id="IPR036640">
    <property type="entry name" value="ABC1_TM_sf"/>
</dbReference>
<feature type="transmembrane region" description="Helical" evidence="10">
    <location>
        <begin position="264"/>
        <end position="283"/>
    </location>
</feature>
<organism evidence="13">
    <name type="scientific">metagenome</name>
    <dbReference type="NCBI Taxonomy" id="256318"/>
    <lineage>
        <taxon>unclassified sequences</taxon>
        <taxon>metagenomes</taxon>
    </lineage>
</organism>
<dbReference type="InterPro" id="IPR027417">
    <property type="entry name" value="P-loop_NTPase"/>
</dbReference>
<dbReference type="Pfam" id="PF00664">
    <property type="entry name" value="ABC_membrane"/>
    <property type="match status" value="1"/>
</dbReference>
<feature type="region of interest" description="Disordered" evidence="9">
    <location>
        <begin position="568"/>
        <end position="589"/>
    </location>
</feature>
<evidence type="ECO:0000259" key="11">
    <source>
        <dbReference type="PROSITE" id="PS50893"/>
    </source>
</evidence>
<evidence type="ECO:0000256" key="10">
    <source>
        <dbReference type="SAM" id="Phobius"/>
    </source>
</evidence>
<sequence>MIAILRIFFREKVANPWLVLACLLLAGLAGGIGIGSLFPLVSIVTDPAAGTASPMGRIVVESLAFVGLAPDLGPIVAIFVGGMVLKSLFTLAAMRYVAYASAMVITELRAKLLRVLLNAEWSHFITQPVGIIANAVSLETTRSGRLYTMAATFLANGIQALIFIVVSLIVSWKLSLMAIAFGVGMAAALHYLVRQAKEAGRRETKRSRELLTFITDAFNSIKPLKAMDKQGHFAQLCESKNQALNQALRKQIYSQEARRNLEEIITVVCLGAAFYAAVTVWGYPPAEVLIVGVLLSQTTRNIGRIQDNLQKAVVNQSPYRAVRKLIATASAAEEHTGGTLPAKFENGCSFEHVSFAYPQREVLKDVSLAIAARRTTVLTGPSGSGKTTLTDLLAGLYRPQAGRILVDGVPLDEIDLRQWRQSIGYVPQELILFHDSILANVTLGDPRLSLADVRRALEAAGAWAFVEALPEGVNSSVGEKGFKLSGGQRQRIALARALATRPKLLILDEVTSALDPATEQDLCQRLKRIAREVTIVAVTHRPAFLEIADTVYRVENGSVYLGAAAHPNSRAVEQAESDTPHEERPRASG</sequence>
<dbReference type="InterPro" id="IPR017871">
    <property type="entry name" value="ABC_transporter-like_CS"/>
</dbReference>
<feature type="domain" description="ABC transporter" evidence="11">
    <location>
        <begin position="348"/>
        <end position="581"/>
    </location>
</feature>
<evidence type="ECO:0000256" key="3">
    <source>
        <dbReference type="ARBA" id="ARBA00022475"/>
    </source>
</evidence>
<evidence type="ECO:0000256" key="6">
    <source>
        <dbReference type="ARBA" id="ARBA00022840"/>
    </source>
</evidence>
<feature type="transmembrane region" description="Helical" evidence="10">
    <location>
        <begin position="17"/>
        <end position="43"/>
    </location>
</feature>
<evidence type="ECO:0000256" key="9">
    <source>
        <dbReference type="SAM" id="MobiDB-lite"/>
    </source>
</evidence>
<dbReference type="Gene3D" id="1.20.1560.10">
    <property type="entry name" value="ABC transporter type 1, transmembrane domain"/>
    <property type="match status" value="1"/>
</dbReference>
<keyword evidence="7 10" id="KW-1133">Transmembrane helix</keyword>
<keyword evidence="13" id="KW-0378">Hydrolase</keyword>
<feature type="transmembrane region" description="Helical" evidence="10">
    <location>
        <begin position="146"/>
        <end position="170"/>
    </location>
</feature>
<dbReference type="EC" id="3.6.3.-" evidence="13"/>
<evidence type="ECO:0000313" key="14">
    <source>
        <dbReference type="EMBL" id="SUS07397.1"/>
    </source>
</evidence>
<keyword evidence="4 10" id="KW-0812">Transmembrane</keyword>
<dbReference type="PROSITE" id="PS50893">
    <property type="entry name" value="ABC_TRANSPORTER_2"/>
    <property type="match status" value="1"/>
</dbReference>
<dbReference type="EMBL" id="UIDG01000198">
    <property type="protein sequence ID" value="SUS06388.1"/>
    <property type="molecule type" value="Genomic_DNA"/>
</dbReference>
<gene>
    <name evidence="13" type="ORF">DF3PB_2770004</name>
    <name evidence="14" type="ORF">DF3PB_4270004</name>
</gene>
<dbReference type="SMART" id="SM00382">
    <property type="entry name" value="AAA"/>
    <property type="match status" value="1"/>
</dbReference>
<keyword evidence="3" id="KW-1003">Cell membrane</keyword>
<feature type="domain" description="ABC transmembrane type-1" evidence="12">
    <location>
        <begin position="17"/>
        <end position="305"/>
    </location>
</feature>
<name>A0A380TE24_9ZZZZ</name>
<dbReference type="Pfam" id="PF00005">
    <property type="entry name" value="ABC_tran"/>
    <property type="match status" value="1"/>
</dbReference>
<evidence type="ECO:0000313" key="13">
    <source>
        <dbReference type="EMBL" id="SUS06388.1"/>
    </source>
</evidence>
<dbReference type="GO" id="GO:0034040">
    <property type="term" value="F:ATPase-coupled lipid transmembrane transporter activity"/>
    <property type="evidence" value="ECO:0007669"/>
    <property type="project" value="TreeGrafter"/>
</dbReference>
<proteinExistence type="predicted"/>
<evidence type="ECO:0000256" key="2">
    <source>
        <dbReference type="ARBA" id="ARBA00022448"/>
    </source>
</evidence>
<evidence type="ECO:0000256" key="5">
    <source>
        <dbReference type="ARBA" id="ARBA00022741"/>
    </source>
</evidence>
<dbReference type="AlphaFoldDB" id="A0A380TE24"/>
<feature type="compositionally biased region" description="Basic and acidic residues" evidence="9">
    <location>
        <begin position="578"/>
        <end position="589"/>
    </location>
</feature>
<keyword evidence="5" id="KW-0547">Nucleotide-binding</keyword>
<feature type="transmembrane region" description="Helical" evidence="10">
    <location>
        <begin position="176"/>
        <end position="193"/>
    </location>
</feature>
<keyword evidence="2" id="KW-0813">Transport</keyword>
<dbReference type="InterPro" id="IPR003439">
    <property type="entry name" value="ABC_transporter-like_ATP-bd"/>
</dbReference>